<accession>A0A975BQV5</accession>
<protein>
    <submittedName>
        <fullName evidence="1">Uncharacterized protein</fullName>
    </submittedName>
</protein>
<evidence type="ECO:0000313" key="1">
    <source>
        <dbReference type="EMBL" id="QTA89529.1"/>
    </source>
</evidence>
<dbReference type="EMBL" id="CP061800">
    <property type="protein sequence ID" value="QTA89529.1"/>
    <property type="molecule type" value="Genomic_DNA"/>
</dbReference>
<dbReference type="RefSeq" id="WP_207678109.1">
    <property type="nucleotide sequence ID" value="NZ_CP061800.1"/>
</dbReference>
<proteinExistence type="predicted"/>
<reference evidence="1" key="1">
    <citation type="journal article" date="2021" name="Microb. Physiol.">
        <title>Proteogenomic Insights into the Physiology of Marine, Sulfate-Reducing, Filamentous Desulfonema limicola and Desulfonema magnum.</title>
        <authorList>
            <person name="Schnaars V."/>
            <person name="Wohlbrand L."/>
            <person name="Scheve S."/>
            <person name="Hinrichs C."/>
            <person name="Reinhardt R."/>
            <person name="Rabus R."/>
        </authorList>
    </citation>
    <scope>NUCLEOTIDE SEQUENCE</scope>
    <source>
        <strain evidence="1">4be13</strain>
    </source>
</reference>
<gene>
    <name evidence="1" type="ORF">dnm_055850</name>
</gene>
<evidence type="ECO:0000313" key="2">
    <source>
        <dbReference type="Proteomes" id="UP000663722"/>
    </source>
</evidence>
<dbReference type="AlphaFoldDB" id="A0A975BQV5"/>
<dbReference type="KEGG" id="dmm:dnm_055850"/>
<organism evidence="1 2">
    <name type="scientific">Desulfonema magnum</name>
    <dbReference type="NCBI Taxonomy" id="45655"/>
    <lineage>
        <taxon>Bacteria</taxon>
        <taxon>Pseudomonadati</taxon>
        <taxon>Thermodesulfobacteriota</taxon>
        <taxon>Desulfobacteria</taxon>
        <taxon>Desulfobacterales</taxon>
        <taxon>Desulfococcaceae</taxon>
        <taxon>Desulfonema</taxon>
    </lineage>
</organism>
<dbReference type="Proteomes" id="UP000663722">
    <property type="component" value="Chromosome"/>
</dbReference>
<name>A0A975BQV5_9BACT</name>
<sequence>MALIFVPQLNLLYLFPAIPFDGSYETFYFGESLSPDQVEISEEVFIITGEEARKQTEPPRLTKILVLPEKIKVLSGFANEQGLTLNVEILQENGISAQKIEETKMALKNLELNDEMLKSDLS</sequence>
<keyword evidence="2" id="KW-1185">Reference proteome</keyword>